<accession>A0A4S8MWZ7</accession>
<protein>
    <recommendedName>
        <fullName evidence="4">RRM domain-containing protein</fullName>
    </recommendedName>
</protein>
<organism evidence="2 3">
    <name type="scientific">Dendrothele bispora (strain CBS 962.96)</name>
    <dbReference type="NCBI Taxonomy" id="1314807"/>
    <lineage>
        <taxon>Eukaryota</taxon>
        <taxon>Fungi</taxon>
        <taxon>Dikarya</taxon>
        <taxon>Basidiomycota</taxon>
        <taxon>Agaricomycotina</taxon>
        <taxon>Agaricomycetes</taxon>
        <taxon>Agaricomycetidae</taxon>
        <taxon>Agaricales</taxon>
        <taxon>Agaricales incertae sedis</taxon>
        <taxon>Dendrothele</taxon>
    </lineage>
</organism>
<feature type="region of interest" description="Disordered" evidence="1">
    <location>
        <begin position="166"/>
        <end position="198"/>
    </location>
</feature>
<gene>
    <name evidence="2" type="ORF">K435DRAFT_848008</name>
</gene>
<evidence type="ECO:0000256" key="1">
    <source>
        <dbReference type="SAM" id="MobiDB-lite"/>
    </source>
</evidence>
<evidence type="ECO:0008006" key="4">
    <source>
        <dbReference type="Google" id="ProtNLM"/>
    </source>
</evidence>
<reference evidence="2 3" key="1">
    <citation type="journal article" date="2019" name="Nat. Ecol. Evol.">
        <title>Megaphylogeny resolves global patterns of mushroom evolution.</title>
        <authorList>
            <person name="Varga T."/>
            <person name="Krizsan K."/>
            <person name="Foldi C."/>
            <person name="Dima B."/>
            <person name="Sanchez-Garcia M."/>
            <person name="Sanchez-Ramirez S."/>
            <person name="Szollosi G.J."/>
            <person name="Szarkandi J.G."/>
            <person name="Papp V."/>
            <person name="Albert L."/>
            <person name="Andreopoulos W."/>
            <person name="Angelini C."/>
            <person name="Antonin V."/>
            <person name="Barry K.W."/>
            <person name="Bougher N.L."/>
            <person name="Buchanan P."/>
            <person name="Buyck B."/>
            <person name="Bense V."/>
            <person name="Catcheside P."/>
            <person name="Chovatia M."/>
            <person name="Cooper J."/>
            <person name="Damon W."/>
            <person name="Desjardin D."/>
            <person name="Finy P."/>
            <person name="Geml J."/>
            <person name="Haridas S."/>
            <person name="Hughes K."/>
            <person name="Justo A."/>
            <person name="Karasinski D."/>
            <person name="Kautmanova I."/>
            <person name="Kiss B."/>
            <person name="Kocsube S."/>
            <person name="Kotiranta H."/>
            <person name="LaButti K.M."/>
            <person name="Lechner B.E."/>
            <person name="Liimatainen K."/>
            <person name="Lipzen A."/>
            <person name="Lukacs Z."/>
            <person name="Mihaltcheva S."/>
            <person name="Morgado L.N."/>
            <person name="Niskanen T."/>
            <person name="Noordeloos M.E."/>
            <person name="Ohm R.A."/>
            <person name="Ortiz-Santana B."/>
            <person name="Ovrebo C."/>
            <person name="Racz N."/>
            <person name="Riley R."/>
            <person name="Savchenko A."/>
            <person name="Shiryaev A."/>
            <person name="Soop K."/>
            <person name="Spirin V."/>
            <person name="Szebenyi C."/>
            <person name="Tomsovsky M."/>
            <person name="Tulloss R.E."/>
            <person name="Uehling J."/>
            <person name="Grigoriev I.V."/>
            <person name="Vagvolgyi C."/>
            <person name="Papp T."/>
            <person name="Martin F.M."/>
            <person name="Miettinen O."/>
            <person name="Hibbett D.S."/>
            <person name="Nagy L.G."/>
        </authorList>
    </citation>
    <scope>NUCLEOTIDE SEQUENCE [LARGE SCALE GENOMIC DNA]</scope>
    <source>
        <strain evidence="2 3">CBS 962.96</strain>
    </source>
</reference>
<dbReference type="OrthoDB" id="3071736at2759"/>
<feature type="region of interest" description="Disordered" evidence="1">
    <location>
        <begin position="308"/>
        <end position="356"/>
    </location>
</feature>
<dbReference type="Proteomes" id="UP000297245">
    <property type="component" value="Unassembled WGS sequence"/>
</dbReference>
<proteinExistence type="predicted"/>
<evidence type="ECO:0000313" key="2">
    <source>
        <dbReference type="EMBL" id="THV07591.1"/>
    </source>
</evidence>
<keyword evidence="3" id="KW-1185">Reference proteome</keyword>
<evidence type="ECO:0000313" key="3">
    <source>
        <dbReference type="Proteomes" id="UP000297245"/>
    </source>
</evidence>
<name>A0A4S8MWZ7_DENBC</name>
<dbReference type="AlphaFoldDB" id="A0A4S8MWZ7"/>
<dbReference type="EMBL" id="ML179037">
    <property type="protein sequence ID" value="THV07591.1"/>
    <property type="molecule type" value="Genomic_DNA"/>
</dbReference>
<sequence length="475" mass="52208">MDDQPYTIPEEDPFNIQPLLLQPRRKRSSMLDKWIQDQQRLPINTDIHDLTNESSPFQSGTRSNPYLAYPDLSTTAARHTSPNVSSTTLASFDLVEDDDIPRDVVPDMAFEISSSSQRSPKFFGTPRTPTSLKNLHISFRSNSPSTQSISSPTSSRMSFLSSRFASGLNKTPTKQHTRSSSVSTLETATSSVTPQSPIPTTKWRPSVLGYFSSSQVSMDPSEVLYPPPRPSMSSSITGTSTGTFVASPTSPVAEKETPGTPTKIFKLKSRRHSHGSLLQAAKVSTTITEGSDSGSCRLKSEASKAGNVRLPFAPKPTSRTANYDTYHDDDEDDAAPVQASRSTRPEVAFASSSKSGTMPRVALSTLGTRNQKKKKKLVVSGVSPNDLRKFEGVKRWCESFGEVTHIVRMPNGDLVVHFRSADVADTVCRLRAQVFIAGVGSCPRILNYSSRSPFNRFIAYFLERYFDDVTSIMPL</sequence>